<gene>
    <name evidence="1" type="ORF">NWFMUON74_61040</name>
</gene>
<organism evidence="1 2">
    <name type="scientific">Nocardia wallacei</name>
    <dbReference type="NCBI Taxonomy" id="480035"/>
    <lineage>
        <taxon>Bacteria</taxon>
        <taxon>Bacillati</taxon>
        <taxon>Actinomycetota</taxon>
        <taxon>Actinomycetes</taxon>
        <taxon>Mycobacteriales</taxon>
        <taxon>Nocardiaceae</taxon>
        <taxon>Nocardia</taxon>
    </lineage>
</organism>
<accession>A0A7G1KTA0</accession>
<evidence type="ECO:0000313" key="2">
    <source>
        <dbReference type="Proteomes" id="UP000516173"/>
    </source>
</evidence>
<dbReference type="EMBL" id="AP023396">
    <property type="protein sequence ID" value="BCK58332.1"/>
    <property type="molecule type" value="Genomic_DNA"/>
</dbReference>
<dbReference type="AlphaFoldDB" id="A0A7G1KTA0"/>
<sequence length="167" mass="17512">MLANRAVVLHAALAVIEKEKSLAKAGLSGQLPRGSKLTSHHPVTSRALGTVSMSDPAPAAKVVDPAAFEAWVRAQYADQLEERLVLGPVEEVAAVLAEHAPHLVSTVTEIPKDVEKRALREAAETPVPGTVQYTPGGVVSVRANARAEQVVRELLSAGPIALLALEA</sequence>
<evidence type="ECO:0000313" key="1">
    <source>
        <dbReference type="EMBL" id="BCK58332.1"/>
    </source>
</evidence>
<proteinExistence type="predicted"/>
<reference evidence="1 2" key="1">
    <citation type="submission" date="2020-08" db="EMBL/GenBank/DDBJ databases">
        <title>Genome Sequencing of Nocardia wallacei strain FMUON74 and assembly.</title>
        <authorList>
            <person name="Toyokawa M."/>
            <person name="Uesaka K."/>
        </authorList>
    </citation>
    <scope>NUCLEOTIDE SEQUENCE [LARGE SCALE GENOMIC DNA]</scope>
    <source>
        <strain evidence="1 2">FMUON74</strain>
    </source>
</reference>
<dbReference type="Proteomes" id="UP000516173">
    <property type="component" value="Chromosome"/>
</dbReference>
<keyword evidence="2" id="KW-1185">Reference proteome</keyword>
<protein>
    <submittedName>
        <fullName evidence="1">Uncharacterized protein</fullName>
    </submittedName>
</protein>
<dbReference type="KEGG" id="nwl:NWFMUON74_61040"/>
<name>A0A7G1KTA0_9NOCA</name>